<dbReference type="Gene3D" id="2.30.110.10">
    <property type="entry name" value="Electron Transport, Fmn-binding Protein, Chain A"/>
    <property type="match status" value="1"/>
</dbReference>
<feature type="domain" description="Flavin reductase like" evidence="5">
    <location>
        <begin position="26"/>
        <end position="185"/>
    </location>
</feature>
<evidence type="ECO:0000256" key="1">
    <source>
        <dbReference type="ARBA" id="ARBA00001917"/>
    </source>
</evidence>
<name>A0A7S2QZX3_9STRA</name>
<keyword evidence="3" id="KW-0288">FMN</keyword>
<dbReference type="PANTHER" id="PTHR33798:SF5">
    <property type="entry name" value="FLAVIN REDUCTASE LIKE DOMAIN-CONTAINING PROTEIN"/>
    <property type="match status" value="1"/>
</dbReference>
<comment type="similarity">
    <text evidence="4">Belongs to the flavoredoxin family.</text>
</comment>
<proteinExistence type="inferred from homology"/>
<evidence type="ECO:0000256" key="3">
    <source>
        <dbReference type="ARBA" id="ARBA00022643"/>
    </source>
</evidence>
<dbReference type="SMART" id="SM00903">
    <property type="entry name" value="Flavin_Reduct"/>
    <property type="match status" value="1"/>
</dbReference>
<evidence type="ECO:0000256" key="4">
    <source>
        <dbReference type="ARBA" id="ARBA00038054"/>
    </source>
</evidence>
<reference evidence="6" key="1">
    <citation type="submission" date="2021-01" db="EMBL/GenBank/DDBJ databases">
        <authorList>
            <person name="Corre E."/>
            <person name="Pelletier E."/>
            <person name="Niang G."/>
            <person name="Scheremetjew M."/>
            <person name="Finn R."/>
            <person name="Kale V."/>
            <person name="Holt S."/>
            <person name="Cochrane G."/>
            <person name="Meng A."/>
            <person name="Brown T."/>
            <person name="Cohen L."/>
        </authorList>
    </citation>
    <scope>NUCLEOTIDE SEQUENCE</scope>
    <source>
        <strain evidence="6">CCMP1452</strain>
    </source>
</reference>
<dbReference type="PANTHER" id="PTHR33798">
    <property type="entry name" value="FLAVOPROTEIN OXYGENASE"/>
    <property type="match status" value="1"/>
</dbReference>
<dbReference type="Pfam" id="PF01613">
    <property type="entry name" value="Flavin_Reduct"/>
    <property type="match status" value="1"/>
</dbReference>
<keyword evidence="2" id="KW-0285">Flavoprotein</keyword>
<evidence type="ECO:0000313" key="6">
    <source>
        <dbReference type="EMBL" id="CAD9656605.1"/>
    </source>
</evidence>
<sequence>MSEESFVSYCPKELSKIGAIYGLCISAVVPRPIALITTLDSTGKHVNCAPYSYTGLVAHDPPMLCHGICLSRGEKKKDTLVNIEDTKKWVVHIISDDFLEMANECAASTSPDVNELELSKLDTNLLKCKHSDIPRIGQAKVAMECELVNSQPVYNDAGTHTTTIVTGRVVQFHVHKSVVKDHPHKPKVDLQALRACGRAGDITYWPAGEGKALPMKRP</sequence>
<dbReference type="InterPro" id="IPR002563">
    <property type="entry name" value="Flavin_Rdtase-like_dom"/>
</dbReference>
<comment type="cofactor">
    <cofactor evidence="1">
        <name>FMN</name>
        <dbReference type="ChEBI" id="CHEBI:58210"/>
    </cofactor>
</comment>
<dbReference type="EMBL" id="HBHI01000934">
    <property type="protein sequence ID" value="CAD9656605.1"/>
    <property type="molecule type" value="Transcribed_RNA"/>
</dbReference>
<dbReference type="GO" id="GO:0010181">
    <property type="term" value="F:FMN binding"/>
    <property type="evidence" value="ECO:0007669"/>
    <property type="project" value="InterPro"/>
</dbReference>
<dbReference type="SUPFAM" id="SSF50475">
    <property type="entry name" value="FMN-binding split barrel"/>
    <property type="match status" value="1"/>
</dbReference>
<dbReference type="InterPro" id="IPR012349">
    <property type="entry name" value="Split_barrel_FMN-bd"/>
</dbReference>
<dbReference type="AlphaFoldDB" id="A0A7S2QZX3"/>
<accession>A0A7S2QZX3</accession>
<gene>
    <name evidence="6" type="ORF">EANT1437_LOCUS404</name>
</gene>
<organism evidence="6">
    <name type="scientific">Eucampia antarctica</name>
    <dbReference type="NCBI Taxonomy" id="49252"/>
    <lineage>
        <taxon>Eukaryota</taxon>
        <taxon>Sar</taxon>
        <taxon>Stramenopiles</taxon>
        <taxon>Ochrophyta</taxon>
        <taxon>Bacillariophyta</taxon>
        <taxon>Mediophyceae</taxon>
        <taxon>Biddulphiophycidae</taxon>
        <taxon>Hemiaulales</taxon>
        <taxon>Hemiaulaceae</taxon>
        <taxon>Eucampia</taxon>
    </lineage>
</organism>
<protein>
    <recommendedName>
        <fullName evidence="5">Flavin reductase like domain-containing protein</fullName>
    </recommendedName>
</protein>
<evidence type="ECO:0000259" key="5">
    <source>
        <dbReference type="SMART" id="SM00903"/>
    </source>
</evidence>
<evidence type="ECO:0000256" key="2">
    <source>
        <dbReference type="ARBA" id="ARBA00022630"/>
    </source>
</evidence>